<accession>U9V584</accession>
<organism evidence="1">
    <name type="scientific">Rhizophagus irregularis (strain DAOM 181602 / DAOM 197198 / MUCL 43194)</name>
    <name type="common">Arbuscular mycorrhizal fungus</name>
    <name type="synonym">Glomus intraradices</name>
    <dbReference type="NCBI Taxonomy" id="747089"/>
    <lineage>
        <taxon>Eukaryota</taxon>
        <taxon>Fungi</taxon>
        <taxon>Fungi incertae sedis</taxon>
        <taxon>Mucoromycota</taxon>
        <taxon>Glomeromycotina</taxon>
        <taxon>Glomeromycetes</taxon>
        <taxon>Glomerales</taxon>
        <taxon>Glomeraceae</taxon>
        <taxon>Rhizophagus</taxon>
    </lineage>
</organism>
<dbReference type="HOGENOM" id="CLU_1627935_0_0_1"/>
<gene>
    <name evidence="1" type="ORF">GLOINDRAFT_318837</name>
</gene>
<sequence length="163" mass="19198">MEDAVMNVELHAIVSHAPITIHYDNRRKNQTQKSMKAFKDFENLPNLHTNFHLLLHAKNYATLLNTNAGTKEMIHRIFKNIVPRTNLKNKWVLRRNVEMPLLVNINEELKLAYEDFRDNSAIPNSMPLFFETTNLDLELSFYDLFATLKIKINLIFKYNFTTC</sequence>
<reference evidence="1" key="1">
    <citation type="submission" date="2013-07" db="EMBL/GenBank/DDBJ databases">
        <title>The genome of an arbuscular mycorrhizal fungus provides insights into the evolution of the oldest plant symbiosis.</title>
        <authorList>
            <consortium name="DOE Joint Genome Institute"/>
            <person name="Tisserant E."/>
            <person name="Malbreil M."/>
            <person name="Kuo A."/>
            <person name="Kohler A."/>
            <person name="Symeonidi A."/>
            <person name="Balestrini R."/>
            <person name="Charron P."/>
            <person name="Duensing N."/>
            <person name="Frei-dit-Frey N."/>
            <person name="Gianinazzi-Pearson V."/>
            <person name="Gilbert B."/>
            <person name="Handa Y."/>
            <person name="Hijri M."/>
            <person name="Kaul R."/>
            <person name="Kawaguchi M."/>
            <person name="Krajinski F."/>
            <person name="Lammers P."/>
            <person name="Lapierre D."/>
            <person name="Masclaux F.G."/>
            <person name="Murat C."/>
            <person name="Morin E."/>
            <person name="Ndikumana S."/>
            <person name="Pagni M."/>
            <person name="Petitpierre D."/>
            <person name="Requena N."/>
            <person name="Rosikiewicz P."/>
            <person name="Riley R."/>
            <person name="Saito K."/>
            <person name="San Clemente H."/>
            <person name="Shapiro H."/>
            <person name="van Tuinen D."/>
            <person name="Becard G."/>
            <person name="Bonfante P."/>
            <person name="Paszkowski U."/>
            <person name="Shachar-Hill Y."/>
            <person name="Young J.P."/>
            <person name="Sanders I.R."/>
            <person name="Henrissat B."/>
            <person name="Rensing S.A."/>
            <person name="Grigoriev I.V."/>
            <person name="Corradi N."/>
            <person name="Roux C."/>
            <person name="Martin F."/>
        </authorList>
    </citation>
    <scope>NUCLEOTIDE SEQUENCE</scope>
    <source>
        <strain evidence="1">DAOM 197198</strain>
    </source>
</reference>
<dbReference type="EMBL" id="KI275069">
    <property type="protein sequence ID" value="ESA23051.1"/>
    <property type="molecule type" value="Genomic_DNA"/>
</dbReference>
<proteinExistence type="predicted"/>
<evidence type="ECO:0000313" key="1">
    <source>
        <dbReference type="EMBL" id="ESA23051.1"/>
    </source>
</evidence>
<name>U9V584_RHIID</name>
<protein>
    <submittedName>
        <fullName evidence="1">Uncharacterized protein</fullName>
    </submittedName>
</protein>
<dbReference type="AlphaFoldDB" id="U9V584"/>